<reference evidence="2 3" key="2">
    <citation type="submission" date="2018-11" db="EMBL/GenBank/DDBJ databases">
        <authorList>
            <consortium name="Pathogen Informatics"/>
        </authorList>
    </citation>
    <scope>NUCLEOTIDE SEQUENCE [LARGE SCALE GENOMIC DNA]</scope>
</reference>
<dbReference type="PANTHER" id="PTHR12472:SF0">
    <property type="entry name" value="RAB3 GTPASE-ACTIVATING PROTEIN NON-CATALYTIC SUBUNIT"/>
    <property type="match status" value="1"/>
</dbReference>
<evidence type="ECO:0000313" key="4">
    <source>
        <dbReference type="WBParaSite" id="TTAC_0000437401-mRNA-1"/>
    </source>
</evidence>
<dbReference type="STRING" id="6205.A0A0R3WUD4"/>
<accession>A0A0R3WUD4</accession>
<gene>
    <name evidence="2" type="ORF">TTAC_LOCUS4360</name>
</gene>
<evidence type="ECO:0000259" key="1">
    <source>
        <dbReference type="Pfam" id="PF14655"/>
    </source>
</evidence>
<dbReference type="Pfam" id="PF14655">
    <property type="entry name" value="RAB3GAP2_N"/>
    <property type="match status" value="1"/>
</dbReference>
<keyword evidence="3" id="KW-1185">Reference proteome</keyword>
<evidence type="ECO:0000313" key="2">
    <source>
        <dbReference type="EMBL" id="VDM24749.1"/>
    </source>
</evidence>
<reference evidence="4" key="1">
    <citation type="submission" date="2017-02" db="UniProtKB">
        <authorList>
            <consortium name="WormBaseParasite"/>
        </authorList>
    </citation>
    <scope>IDENTIFICATION</scope>
</reference>
<feature type="domain" description="Rab3-GAP regulatory subunit N-terminal" evidence="1">
    <location>
        <begin position="45"/>
        <end position="153"/>
    </location>
</feature>
<dbReference type="Proteomes" id="UP000274429">
    <property type="component" value="Unassembled WGS sequence"/>
</dbReference>
<proteinExistence type="predicted"/>
<sequence length="397" mass="46183">MPKEYHQVKEKMKDIAEQLGSRTRPFWTESENGPCYIWPGNPNWVLKKLYSLADMSRGALWGTFTVSSDHRFGAITDDQSRITLVDLHRGVALRFWKGYKEAQTCFVDVTERFPPPGRQPRTAKFMLIYLPCSNNLEVWSLVHGPLLKCWSINGSLRFILPHMSNLKRTLKRFNALCAVENEHLVGIRLSLDLWFPHTSEARDFETFSRLRGWIRSRTFKASLKSSGLSIGIILLYLDFTTCIAKLEGLLANFILSDWFIKAVWVLLCTEMIDLSTWITEKLMELGDSFSLKETKRHAFLQYLKKICDLINFYHSFSRMHKAQTQNECEHSNESKHKLVESVAQFFPECGKVMGPFDFLQPWAFFRAAAFSNLFWMLPDRRRQDKTAAYEMLLVAFS</sequence>
<dbReference type="OrthoDB" id="2019917at2759"/>
<dbReference type="InterPro" id="IPR032839">
    <property type="entry name" value="RAB3GAP_N"/>
</dbReference>
<name>A0A0R3WUD4_HYDTA</name>
<dbReference type="InterPro" id="IPR026059">
    <property type="entry name" value="Rab3GAP2"/>
</dbReference>
<dbReference type="AlphaFoldDB" id="A0A0R3WUD4"/>
<evidence type="ECO:0000313" key="3">
    <source>
        <dbReference type="Proteomes" id="UP000274429"/>
    </source>
</evidence>
<dbReference type="PANTHER" id="PTHR12472">
    <property type="entry name" value="RAB3-GAP REGULATORY DOMAIN"/>
    <property type="match status" value="1"/>
</dbReference>
<organism evidence="4">
    <name type="scientific">Hydatigena taeniaeformis</name>
    <name type="common">Feline tapeworm</name>
    <name type="synonym">Taenia taeniaeformis</name>
    <dbReference type="NCBI Taxonomy" id="6205"/>
    <lineage>
        <taxon>Eukaryota</taxon>
        <taxon>Metazoa</taxon>
        <taxon>Spiralia</taxon>
        <taxon>Lophotrochozoa</taxon>
        <taxon>Platyhelminthes</taxon>
        <taxon>Cestoda</taxon>
        <taxon>Eucestoda</taxon>
        <taxon>Cyclophyllidea</taxon>
        <taxon>Taeniidae</taxon>
        <taxon>Hydatigera</taxon>
    </lineage>
</organism>
<protein>
    <submittedName>
        <fullName evidence="4">RAB3GAP2_N domain-containing protein</fullName>
    </submittedName>
</protein>
<dbReference type="WBParaSite" id="TTAC_0000437401-mRNA-1">
    <property type="protein sequence ID" value="TTAC_0000437401-mRNA-1"/>
    <property type="gene ID" value="TTAC_0000437401"/>
</dbReference>
<dbReference type="EMBL" id="UYWX01004225">
    <property type="protein sequence ID" value="VDM24749.1"/>
    <property type="molecule type" value="Genomic_DNA"/>
</dbReference>